<feature type="binding site" evidence="3">
    <location>
        <position position="349"/>
    </location>
    <ligand>
        <name>CTP</name>
        <dbReference type="ChEBI" id="CHEBI:37563"/>
    </ligand>
</feature>
<comment type="function">
    <text evidence="4">Catalyzes two steps in the biosynthesis of coenzyme A. In the first step cysteine is conjugated to 4'-phosphopantothenate to form 4-phosphopantothenoylcysteine, in the latter compound is decarboxylated to form 4'-phosphopantotheine.</text>
</comment>
<comment type="function">
    <text evidence="3">Catalyzes two sequential steps in the biosynthesis of coenzyme A. In the first step cysteine is conjugated to 4'-phosphopantothenate to form 4-phosphopantothenoylcysteine. In the second step the latter compound is decarboxylated to form 4'-phosphopantotheine.</text>
</comment>
<feature type="binding site" evidence="3">
    <location>
        <position position="297"/>
    </location>
    <ligand>
        <name>CTP</name>
        <dbReference type="ChEBI" id="CHEBI:37563"/>
    </ligand>
</feature>
<evidence type="ECO:0000313" key="9">
    <source>
        <dbReference type="Proteomes" id="UP000055611"/>
    </source>
</evidence>
<feature type="region of interest" description="Phosphopantothenate--cysteine ligase" evidence="3">
    <location>
        <begin position="199"/>
        <end position="408"/>
    </location>
</feature>
<keyword evidence="3 4" id="KW-0436">Ligase</keyword>
<proteinExistence type="inferred from homology"/>
<evidence type="ECO:0000256" key="2">
    <source>
        <dbReference type="ARBA" id="ARBA00023239"/>
    </source>
</evidence>
<dbReference type="InterPro" id="IPR003382">
    <property type="entry name" value="Flavoprotein"/>
</dbReference>
<evidence type="ECO:0000256" key="4">
    <source>
        <dbReference type="RuleBase" id="RU364078"/>
    </source>
</evidence>
<keyword evidence="9" id="KW-1185">Reference proteome</keyword>
<feature type="region of interest" description="Phosphopantothenoylcysteine decarboxylase" evidence="3">
    <location>
        <begin position="1"/>
        <end position="198"/>
    </location>
</feature>
<keyword evidence="3" id="KW-0479">Metal-binding</keyword>
<evidence type="ECO:0000313" key="10">
    <source>
        <dbReference type="Proteomes" id="UP000295506"/>
    </source>
</evidence>
<comment type="pathway">
    <text evidence="3 4">Cofactor biosynthesis; coenzyme A biosynthesis; CoA from (R)-pantothenate: step 2/5.</text>
</comment>
<dbReference type="EMBL" id="SOBK01000007">
    <property type="protein sequence ID" value="TDT87823.1"/>
    <property type="molecule type" value="Genomic_DNA"/>
</dbReference>
<evidence type="ECO:0000256" key="1">
    <source>
        <dbReference type="ARBA" id="ARBA00022793"/>
    </source>
</evidence>
<evidence type="ECO:0000259" key="5">
    <source>
        <dbReference type="Pfam" id="PF02441"/>
    </source>
</evidence>
<keyword evidence="3 4" id="KW-0288">FMN</keyword>
<dbReference type="GO" id="GO:0071513">
    <property type="term" value="C:phosphopantothenoylcysteine decarboxylase complex"/>
    <property type="evidence" value="ECO:0007669"/>
    <property type="project" value="TreeGrafter"/>
</dbReference>
<feature type="binding site" evidence="3">
    <location>
        <position position="353"/>
    </location>
    <ligand>
        <name>CTP</name>
        <dbReference type="ChEBI" id="CHEBI:37563"/>
    </ligand>
</feature>
<keyword evidence="2 3" id="KW-0456">Lyase</keyword>
<dbReference type="GO" id="GO:0004633">
    <property type="term" value="F:phosphopantothenoylcysteine decarboxylase activity"/>
    <property type="evidence" value="ECO:0007669"/>
    <property type="project" value="UniProtKB-UniRule"/>
</dbReference>
<comment type="similarity">
    <text evidence="3 4">In the C-terminal section; belongs to the PPC synthetase family.</text>
</comment>
<comment type="catalytic activity">
    <reaction evidence="3 4">
        <text>N-[(R)-4-phosphopantothenoyl]-L-cysteine + H(+) = (R)-4'-phosphopantetheine + CO2</text>
        <dbReference type="Rhea" id="RHEA:16793"/>
        <dbReference type="ChEBI" id="CHEBI:15378"/>
        <dbReference type="ChEBI" id="CHEBI:16526"/>
        <dbReference type="ChEBI" id="CHEBI:59458"/>
        <dbReference type="ChEBI" id="CHEBI:61723"/>
        <dbReference type="EC" id="4.1.1.36"/>
    </reaction>
</comment>
<feature type="domain" description="Flavoprotein" evidence="5">
    <location>
        <begin position="13"/>
        <end position="163"/>
    </location>
</feature>
<dbReference type="Pfam" id="PF04127">
    <property type="entry name" value="DFP"/>
    <property type="match status" value="1"/>
</dbReference>
<dbReference type="GO" id="GO:0010181">
    <property type="term" value="F:FMN binding"/>
    <property type="evidence" value="ECO:0007669"/>
    <property type="project" value="UniProtKB-UniRule"/>
</dbReference>
<dbReference type="KEGG" id="dej:AWY79_02810"/>
<comment type="pathway">
    <text evidence="3 4">Cofactor biosynthesis; coenzyme A biosynthesis; CoA from (R)-pantothenate: step 3/5.</text>
</comment>
<feature type="binding site" evidence="3">
    <location>
        <position position="335"/>
    </location>
    <ligand>
        <name>CTP</name>
        <dbReference type="ChEBI" id="CHEBI:37563"/>
    </ligand>
</feature>
<dbReference type="NCBIfam" id="TIGR00521">
    <property type="entry name" value="coaBC_dfp"/>
    <property type="match status" value="1"/>
</dbReference>
<feature type="binding site" evidence="3">
    <location>
        <begin position="316"/>
        <end position="319"/>
    </location>
    <ligand>
        <name>CTP</name>
        <dbReference type="ChEBI" id="CHEBI:37563"/>
    </ligand>
</feature>
<dbReference type="EC" id="4.1.1.36" evidence="3"/>
<comment type="catalytic activity">
    <reaction evidence="3 4">
        <text>(R)-4'-phosphopantothenate + L-cysteine + CTP = N-[(R)-4-phosphopantothenoyl]-L-cysteine + CMP + diphosphate + H(+)</text>
        <dbReference type="Rhea" id="RHEA:19397"/>
        <dbReference type="ChEBI" id="CHEBI:10986"/>
        <dbReference type="ChEBI" id="CHEBI:15378"/>
        <dbReference type="ChEBI" id="CHEBI:33019"/>
        <dbReference type="ChEBI" id="CHEBI:35235"/>
        <dbReference type="ChEBI" id="CHEBI:37563"/>
        <dbReference type="ChEBI" id="CHEBI:59458"/>
        <dbReference type="ChEBI" id="CHEBI:60377"/>
        <dbReference type="EC" id="6.3.2.5"/>
    </reaction>
</comment>
<dbReference type="InterPro" id="IPR007085">
    <property type="entry name" value="DNA/pantothenate-metab_flavo_C"/>
</dbReference>
<feature type="domain" description="DNA/pantothenate metabolism flavoprotein C-terminal" evidence="6">
    <location>
        <begin position="194"/>
        <end position="405"/>
    </location>
</feature>
<comment type="cofactor">
    <cofactor evidence="3">
        <name>Mg(2+)</name>
        <dbReference type="ChEBI" id="CHEBI:18420"/>
    </cofactor>
</comment>
<dbReference type="Pfam" id="PF02441">
    <property type="entry name" value="Flavoprotein"/>
    <property type="match status" value="1"/>
</dbReference>
<protein>
    <recommendedName>
        <fullName evidence="3">Coenzyme A biosynthesis bifunctional protein CoaBC</fullName>
    </recommendedName>
    <alternativeName>
        <fullName evidence="3">DNA/pantothenate metabolism flavoprotein</fullName>
    </alternativeName>
    <alternativeName>
        <fullName evidence="3">Phosphopantothenoylcysteine synthetase/decarboxylase</fullName>
        <shortName evidence="3">PPCS-PPCDC</shortName>
    </alternativeName>
    <domain>
        <recommendedName>
            <fullName evidence="3">Phosphopantothenoylcysteine decarboxylase</fullName>
            <shortName evidence="3">PPC decarboxylase</shortName>
            <shortName evidence="3">PPC-DC</shortName>
            <ecNumber evidence="3">4.1.1.36</ecNumber>
        </recommendedName>
        <alternativeName>
            <fullName evidence="3">CoaC</fullName>
        </alternativeName>
    </domain>
    <domain>
        <recommendedName>
            <fullName evidence="3">Phosphopantothenate--cysteine ligase</fullName>
            <ecNumber evidence="3">6.3.2.5</ecNumber>
        </recommendedName>
        <alternativeName>
            <fullName evidence="3">CoaB</fullName>
        </alternativeName>
        <alternativeName>
            <fullName evidence="3">Phosphopantothenoylcysteine synthetase</fullName>
            <shortName evidence="3">PPC synthetase</shortName>
            <shortName evidence="3">PPC-S</shortName>
        </alternativeName>
    </domain>
</protein>
<keyword evidence="3" id="KW-0511">Multifunctional enzyme</keyword>
<dbReference type="EMBL" id="CP014206">
    <property type="protein sequence ID" value="AMK10121.1"/>
    <property type="molecule type" value="Genomic_DNA"/>
</dbReference>
<sequence length="408" mass="43822">MQPHYGFAGFMGKRVHLGVTGSIAAFKAIDLLRSLLQADCMVSATLTDSACRFVQPLSFEALGASPVYSAMFAATPDADTAFGHLEPGQVADVMVIAPATASTIARLAHGLADDMLSCQALAFPGPKLVAPAMNPRMWEAPATRRNWDMLGDLGYIRISPDSGSVACGDVGSGRLAPVDEILIQTLRALAPKDLEGRKVLITLGPTREQWDAVRFWSNPSSGTMGACMAMAAYLRGADVTVVAGPTALTFPCDMGVVPVRSARQMYEACTDLWPDMDMGCLTAAVADYRPVPFGETKFKKNTSAGSGITVEFETNPDILKTLGQSKREGQKLMGFAAETGNLREEAARKLETKNLDLIAANDISRAGSGFGVATNEMFVLDSKGRKEQWPQLPKTEVAWRLWDHLLLD</sequence>
<dbReference type="GO" id="GO:0004632">
    <property type="term" value="F:phosphopantothenate--cysteine ligase activity"/>
    <property type="evidence" value="ECO:0007669"/>
    <property type="project" value="UniProtKB-UniRule"/>
</dbReference>
<dbReference type="RefSeq" id="WP_066799973.1">
    <property type="nucleotide sequence ID" value="NZ_CP014206.1"/>
</dbReference>
<comment type="caution">
    <text evidence="3">Lacks conserved residue(s) required for the propagation of feature annotation.</text>
</comment>
<dbReference type="SUPFAM" id="SSF52507">
    <property type="entry name" value="Homo-oligomeric flavin-containing Cys decarboxylases, HFCD"/>
    <property type="match status" value="1"/>
</dbReference>
<reference evidence="8 10" key="2">
    <citation type="submission" date="2019-03" db="EMBL/GenBank/DDBJ databases">
        <title>Genomic Encyclopedia of Type Strains, Phase IV (KMG-IV): sequencing the most valuable type-strain genomes for metagenomic binning, comparative biology and taxonomic classification.</title>
        <authorList>
            <person name="Goeker M."/>
        </authorList>
    </citation>
    <scope>NUCLEOTIDE SEQUENCE [LARGE SCALE GENOMIC DNA]</scope>
    <source>
        <strain evidence="8 10">DSM 101483</strain>
    </source>
</reference>
<keyword evidence="3" id="KW-0460">Magnesium</keyword>
<dbReference type="InterPro" id="IPR035929">
    <property type="entry name" value="CoaB-like_sf"/>
</dbReference>
<evidence type="ECO:0000256" key="3">
    <source>
        <dbReference type="HAMAP-Rule" id="MF_02225"/>
    </source>
</evidence>
<dbReference type="GO" id="GO:0015941">
    <property type="term" value="P:pantothenate catabolic process"/>
    <property type="evidence" value="ECO:0007669"/>
    <property type="project" value="InterPro"/>
</dbReference>
<dbReference type="HAMAP" id="MF_02225">
    <property type="entry name" value="CoaBC"/>
    <property type="match status" value="1"/>
</dbReference>
<name>A0A126QJG3_9BACT</name>
<feature type="active site" description="Proton donor" evidence="3">
    <location>
        <position position="167"/>
    </location>
</feature>
<dbReference type="Proteomes" id="UP000055611">
    <property type="component" value="Chromosome"/>
</dbReference>
<keyword evidence="1 3" id="KW-0210">Decarboxylase</keyword>
<evidence type="ECO:0000313" key="8">
    <source>
        <dbReference type="EMBL" id="TDT87823.1"/>
    </source>
</evidence>
<feature type="binding site" evidence="3">
    <location>
        <position position="287"/>
    </location>
    <ligand>
        <name>CTP</name>
        <dbReference type="ChEBI" id="CHEBI:37563"/>
    </ligand>
</feature>
<dbReference type="AlphaFoldDB" id="A0A126QJG3"/>
<dbReference type="InterPro" id="IPR036551">
    <property type="entry name" value="Flavin_trans-like"/>
</dbReference>
<comment type="similarity">
    <text evidence="3 4">In the N-terminal section; belongs to the HFCD (homo-oligomeric flavin containing Cys decarboxylase) superfamily.</text>
</comment>
<dbReference type="PANTHER" id="PTHR14359">
    <property type="entry name" value="HOMO-OLIGOMERIC FLAVIN CONTAINING CYS DECARBOXYLASE FAMILY"/>
    <property type="match status" value="1"/>
</dbReference>
<dbReference type="PANTHER" id="PTHR14359:SF6">
    <property type="entry name" value="PHOSPHOPANTOTHENOYLCYSTEINE DECARBOXYLASE"/>
    <property type="match status" value="1"/>
</dbReference>
<dbReference type="GO" id="GO:0046872">
    <property type="term" value="F:metal ion binding"/>
    <property type="evidence" value="ECO:0007669"/>
    <property type="project" value="UniProtKB-KW"/>
</dbReference>
<evidence type="ECO:0000259" key="6">
    <source>
        <dbReference type="Pfam" id="PF04127"/>
    </source>
</evidence>
<dbReference type="Gene3D" id="3.40.50.1950">
    <property type="entry name" value="Flavin prenyltransferase-like"/>
    <property type="match status" value="1"/>
</dbReference>
<gene>
    <name evidence="3" type="primary">coaBC</name>
    <name evidence="7" type="ORF">AWY79_02810</name>
    <name evidence="8" type="ORF">EDC59_10718</name>
</gene>
<dbReference type="GO" id="GO:0015937">
    <property type="term" value="P:coenzyme A biosynthetic process"/>
    <property type="evidence" value="ECO:0007669"/>
    <property type="project" value="UniProtKB-UniRule"/>
</dbReference>
<reference evidence="7 9" key="1">
    <citation type="journal article" date="2016" name="Front. Microbiol.">
        <title>Genome Sequence of the Piezophilic, Mesophilic Sulfate-Reducing Bacterium Desulfovibrio indicus J2T.</title>
        <authorList>
            <person name="Cao J."/>
            <person name="Maignien L."/>
            <person name="Shao Z."/>
            <person name="Alain K."/>
            <person name="Jebbar M."/>
        </authorList>
    </citation>
    <scope>NUCLEOTIDE SEQUENCE [LARGE SCALE GENOMIC DNA]</scope>
    <source>
        <strain evidence="7 9">J2</strain>
    </source>
</reference>
<dbReference type="Gene3D" id="3.40.50.10300">
    <property type="entry name" value="CoaB-like"/>
    <property type="match status" value="1"/>
</dbReference>
<dbReference type="OrthoDB" id="9802554at2"/>
<comment type="cofactor">
    <cofactor evidence="3">
        <name>FMN</name>
        <dbReference type="ChEBI" id="CHEBI:58210"/>
    </cofactor>
    <text evidence="3">Binds 1 FMN per subunit.</text>
</comment>
<dbReference type="InterPro" id="IPR005252">
    <property type="entry name" value="CoaBC"/>
</dbReference>
<organism evidence="8 10">
    <name type="scientific">Pseudodesulfovibrio indicus</name>
    <dbReference type="NCBI Taxonomy" id="1716143"/>
    <lineage>
        <taxon>Bacteria</taxon>
        <taxon>Pseudomonadati</taxon>
        <taxon>Thermodesulfobacteriota</taxon>
        <taxon>Desulfovibrionia</taxon>
        <taxon>Desulfovibrionales</taxon>
        <taxon>Desulfovibrionaceae</taxon>
    </lineage>
</organism>
<accession>A0A126QJG3</accession>
<dbReference type="EC" id="6.3.2.5" evidence="3"/>
<dbReference type="Proteomes" id="UP000295506">
    <property type="component" value="Unassembled WGS sequence"/>
</dbReference>
<evidence type="ECO:0000313" key="7">
    <source>
        <dbReference type="EMBL" id="AMK10121.1"/>
    </source>
</evidence>
<keyword evidence="3 4" id="KW-0285">Flavoprotein</keyword>
<dbReference type="SUPFAM" id="SSF102645">
    <property type="entry name" value="CoaB-like"/>
    <property type="match status" value="1"/>
</dbReference>